<dbReference type="InterPro" id="IPR056648">
    <property type="entry name" value="DUF7746"/>
</dbReference>
<evidence type="ECO:0000313" key="2">
    <source>
        <dbReference type="EMBL" id="GAV83153.1"/>
    </source>
</evidence>
<name>A0A1Q3CSV9_CEPFO</name>
<dbReference type="AlphaFoldDB" id="A0A1Q3CSV9"/>
<dbReference type="InParanoid" id="A0A1Q3CSV9"/>
<dbReference type="EMBL" id="BDDD01002804">
    <property type="protein sequence ID" value="GAV83153.1"/>
    <property type="molecule type" value="Genomic_DNA"/>
</dbReference>
<dbReference type="OrthoDB" id="1735266at2759"/>
<dbReference type="Pfam" id="PF24925">
    <property type="entry name" value="DUF7746"/>
    <property type="match status" value="1"/>
</dbReference>
<accession>A0A1Q3CSV9</accession>
<protein>
    <recommendedName>
        <fullName evidence="1">DUF7746 domain-containing protein</fullName>
    </recommendedName>
</protein>
<evidence type="ECO:0000313" key="3">
    <source>
        <dbReference type="Proteomes" id="UP000187406"/>
    </source>
</evidence>
<organism evidence="2 3">
    <name type="scientific">Cephalotus follicularis</name>
    <name type="common">Albany pitcher plant</name>
    <dbReference type="NCBI Taxonomy" id="3775"/>
    <lineage>
        <taxon>Eukaryota</taxon>
        <taxon>Viridiplantae</taxon>
        <taxon>Streptophyta</taxon>
        <taxon>Embryophyta</taxon>
        <taxon>Tracheophyta</taxon>
        <taxon>Spermatophyta</taxon>
        <taxon>Magnoliopsida</taxon>
        <taxon>eudicotyledons</taxon>
        <taxon>Gunneridae</taxon>
        <taxon>Pentapetalae</taxon>
        <taxon>rosids</taxon>
        <taxon>fabids</taxon>
        <taxon>Oxalidales</taxon>
        <taxon>Cephalotaceae</taxon>
        <taxon>Cephalotus</taxon>
    </lineage>
</organism>
<reference evidence="3" key="1">
    <citation type="submission" date="2016-04" db="EMBL/GenBank/DDBJ databases">
        <title>Cephalotus genome sequencing.</title>
        <authorList>
            <person name="Fukushima K."/>
            <person name="Hasebe M."/>
            <person name="Fang X."/>
        </authorList>
    </citation>
    <scope>NUCLEOTIDE SEQUENCE [LARGE SCALE GENOMIC DNA]</scope>
    <source>
        <strain evidence="3">cv. St1</strain>
    </source>
</reference>
<dbReference type="PANTHER" id="PTHR33054">
    <property type="entry name" value="CCHC-TYPE DOMAIN-CONTAINING PROTEIN"/>
    <property type="match status" value="1"/>
</dbReference>
<evidence type="ECO:0000259" key="1">
    <source>
        <dbReference type="Pfam" id="PF24925"/>
    </source>
</evidence>
<gene>
    <name evidence="2" type="ORF">CFOL_v3_26604</name>
</gene>
<sequence length="100" mass="11635">MNEYHITNKLQKMTMVSNAYKIKNVADKVVTNLLIARFTRQLKGWWDNVLTIQQQTEILDSIQINETGEPILNLDNEPILNLVFLILYINDILIFSNSID</sequence>
<keyword evidence="3" id="KW-1185">Reference proteome</keyword>
<dbReference type="Proteomes" id="UP000187406">
    <property type="component" value="Unassembled WGS sequence"/>
</dbReference>
<comment type="caution">
    <text evidence="2">The sequence shown here is derived from an EMBL/GenBank/DDBJ whole genome shotgun (WGS) entry which is preliminary data.</text>
</comment>
<proteinExistence type="predicted"/>
<feature type="domain" description="DUF7746" evidence="1">
    <location>
        <begin position="1"/>
        <end position="64"/>
    </location>
</feature>